<dbReference type="Pfam" id="PF19335">
    <property type="entry name" value="HMBD"/>
    <property type="match status" value="1"/>
</dbReference>
<organism evidence="2 3">
    <name type="scientific">Mucilaginibacter arboris</name>
    <dbReference type="NCBI Taxonomy" id="2682090"/>
    <lineage>
        <taxon>Bacteria</taxon>
        <taxon>Pseudomonadati</taxon>
        <taxon>Bacteroidota</taxon>
        <taxon>Sphingobacteriia</taxon>
        <taxon>Sphingobacteriales</taxon>
        <taxon>Sphingobacteriaceae</taxon>
        <taxon>Mucilaginibacter</taxon>
    </lineage>
</organism>
<name>A0A7K1SU01_9SPHI</name>
<dbReference type="EMBL" id="WPIK01000003">
    <property type="protein sequence ID" value="MVN20795.1"/>
    <property type="molecule type" value="Genomic_DNA"/>
</dbReference>
<dbReference type="AlphaFoldDB" id="A0A7K1SU01"/>
<evidence type="ECO:0000313" key="2">
    <source>
        <dbReference type="EMBL" id="MVN20795.1"/>
    </source>
</evidence>
<dbReference type="RefSeq" id="WP_157564582.1">
    <property type="nucleotide sequence ID" value="NZ_WPIK01000003.1"/>
</dbReference>
<dbReference type="InterPro" id="IPR045800">
    <property type="entry name" value="HMBD"/>
</dbReference>
<dbReference type="GO" id="GO:0046872">
    <property type="term" value="F:metal ion binding"/>
    <property type="evidence" value="ECO:0007669"/>
    <property type="project" value="InterPro"/>
</dbReference>
<accession>A0A7K1SU01</accession>
<reference evidence="2 3" key="1">
    <citation type="submission" date="2019-12" db="EMBL/GenBank/DDBJ databases">
        <title>Mucilaginibacter sp. HMF7410 genome sequencing and assembly.</title>
        <authorList>
            <person name="Kang H."/>
            <person name="Cha I."/>
            <person name="Kim H."/>
            <person name="Joh K."/>
        </authorList>
    </citation>
    <scope>NUCLEOTIDE SEQUENCE [LARGE SCALE GENOMIC DNA]</scope>
    <source>
        <strain evidence="2 3">HMF7410</strain>
    </source>
</reference>
<sequence length="68" mass="7440">MKKITLFACLIISVLACNQSNQQTAQKQSDSISAGKNSIQYTCPMHPKIVKNKPGVCPKCGMDLVEKE</sequence>
<dbReference type="PROSITE" id="PS51257">
    <property type="entry name" value="PROKAR_LIPOPROTEIN"/>
    <property type="match status" value="1"/>
</dbReference>
<keyword evidence="3" id="KW-1185">Reference proteome</keyword>
<comment type="caution">
    <text evidence="2">The sequence shown here is derived from an EMBL/GenBank/DDBJ whole genome shotgun (WGS) entry which is preliminary data.</text>
</comment>
<gene>
    <name evidence="2" type="ORF">GO621_04520</name>
</gene>
<dbReference type="Proteomes" id="UP000462014">
    <property type="component" value="Unassembled WGS sequence"/>
</dbReference>
<evidence type="ECO:0000313" key="3">
    <source>
        <dbReference type="Proteomes" id="UP000462014"/>
    </source>
</evidence>
<feature type="domain" description="Heavy metal binding" evidence="1">
    <location>
        <begin position="41"/>
        <end position="67"/>
    </location>
</feature>
<protein>
    <recommendedName>
        <fullName evidence="1">Heavy metal binding domain-containing protein</fullName>
    </recommendedName>
</protein>
<proteinExistence type="predicted"/>
<evidence type="ECO:0000259" key="1">
    <source>
        <dbReference type="Pfam" id="PF19335"/>
    </source>
</evidence>